<dbReference type="InterPro" id="IPR006664">
    <property type="entry name" value="OMP_bac"/>
</dbReference>
<dbReference type="InterPro" id="IPR006665">
    <property type="entry name" value="OmpA-like"/>
</dbReference>
<evidence type="ECO:0000256" key="4">
    <source>
        <dbReference type="PROSITE-ProRule" id="PRU00473"/>
    </source>
</evidence>
<dbReference type="Pfam" id="PF00691">
    <property type="entry name" value="OmpA"/>
    <property type="match status" value="1"/>
</dbReference>
<dbReference type="PROSITE" id="PS51123">
    <property type="entry name" value="OMPA_2"/>
    <property type="match status" value="1"/>
</dbReference>
<dbReference type="EMBL" id="CP027062">
    <property type="protein sequence ID" value="AVI52119.1"/>
    <property type="molecule type" value="Genomic_DNA"/>
</dbReference>
<proteinExistence type="predicted"/>
<dbReference type="InterPro" id="IPR036737">
    <property type="entry name" value="OmpA-like_sf"/>
</dbReference>
<dbReference type="PRINTS" id="PR01021">
    <property type="entry name" value="OMPADOMAIN"/>
</dbReference>
<dbReference type="SUPFAM" id="SSF103088">
    <property type="entry name" value="OmpA-like"/>
    <property type="match status" value="1"/>
</dbReference>
<dbReference type="PANTHER" id="PTHR30329:SF21">
    <property type="entry name" value="LIPOPROTEIN YIAD-RELATED"/>
    <property type="match status" value="1"/>
</dbReference>
<evidence type="ECO:0000256" key="5">
    <source>
        <dbReference type="SAM" id="SignalP"/>
    </source>
</evidence>
<dbReference type="CDD" id="cd07185">
    <property type="entry name" value="OmpA_C-like"/>
    <property type="match status" value="1"/>
</dbReference>
<feature type="signal peptide" evidence="5">
    <location>
        <begin position="1"/>
        <end position="19"/>
    </location>
</feature>
<dbReference type="GO" id="GO:0009279">
    <property type="term" value="C:cell outer membrane"/>
    <property type="evidence" value="ECO:0007669"/>
    <property type="project" value="UniProtKB-SubCell"/>
</dbReference>
<dbReference type="InterPro" id="IPR050330">
    <property type="entry name" value="Bact_OuterMem_StrucFunc"/>
</dbReference>
<protein>
    <submittedName>
        <fullName evidence="7">Cell envelope biogenesis protein OmpA</fullName>
    </submittedName>
</protein>
<dbReference type="Proteomes" id="UP000238442">
    <property type="component" value="Chromosome"/>
</dbReference>
<dbReference type="Gene3D" id="3.30.1330.60">
    <property type="entry name" value="OmpA-like domain"/>
    <property type="match status" value="1"/>
</dbReference>
<comment type="subcellular location">
    <subcellularLocation>
        <location evidence="1">Cell outer membrane</location>
    </subcellularLocation>
</comment>
<keyword evidence="2 4" id="KW-0472">Membrane</keyword>
<reference evidence="7 8" key="1">
    <citation type="submission" date="2018-02" db="EMBL/GenBank/DDBJ databases">
        <title>Genomic analysis of the strain RR4-38 isolated from a seawater recirculating aquaculture system.</title>
        <authorList>
            <person name="Kim Y.-S."/>
            <person name="Jang Y.H."/>
            <person name="Kim K.-H."/>
        </authorList>
    </citation>
    <scope>NUCLEOTIDE SEQUENCE [LARGE SCALE GENOMIC DNA]</scope>
    <source>
        <strain evidence="7 8">RR4-38</strain>
    </source>
</reference>
<sequence length="367" mass="40509">MKKLFLLGLSMLVASATFAQDLPTNPEPGKCYVRCTTPDVYVNETVQVMTKPAYKKLRTVPAKYETVTERVMVKAPGKRLRVIPEKWGTETVTYVKKQAGSALSVSPASFTSDAETLEIKPAFAQWELGSPAPDCASSNPNDCRYWCYKGYPAEYTTVSVTRLANDASANRSTVPEQMGSFTKRVVTEPARVVEEEVPAEYANITKTVLVKDAEVIEETVPAVYKTVTKEVLKTKGGLTTWKEVECELVEYQALPINWNLGSATLTPQAKNLIDTRLMPVLAQNPGVKLEIASHTDSRGSSTSNQDLSERRAQAVVNYLQSKGVNPSLLVANGYGENRLKNRCSDGVSCTEREHAANRRTEFRLINN</sequence>
<name>A0A2S0HZN3_9FLAO</name>
<keyword evidence="5" id="KW-0732">Signal</keyword>
<evidence type="ECO:0000256" key="2">
    <source>
        <dbReference type="ARBA" id="ARBA00023136"/>
    </source>
</evidence>
<keyword evidence="3" id="KW-0998">Cell outer membrane</keyword>
<evidence type="ECO:0000256" key="3">
    <source>
        <dbReference type="ARBA" id="ARBA00023237"/>
    </source>
</evidence>
<gene>
    <name evidence="7" type="ORF">C5O00_13515</name>
</gene>
<organism evidence="7 8">
    <name type="scientific">Pukyongia salina</name>
    <dbReference type="NCBI Taxonomy" id="2094025"/>
    <lineage>
        <taxon>Bacteria</taxon>
        <taxon>Pseudomonadati</taxon>
        <taxon>Bacteroidota</taxon>
        <taxon>Flavobacteriia</taxon>
        <taxon>Flavobacteriales</taxon>
        <taxon>Flavobacteriaceae</taxon>
        <taxon>Pukyongia</taxon>
    </lineage>
</organism>
<accession>A0A2S0HZN3</accession>
<evidence type="ECO:0000313" key="8">
    <source>
        <dbReference type="Proteomes" id="UP000238442"/>
    </source>
</evidence>
<dbReference type="KEGG" id="aue:C5O00_13515"/>
<feature type="chain" id="PRO_5015502591" evidence="5">
    <location>
        <begin position="20"/>
        <end position="367"/>
    </location>
</feature>
<feature type="domain" description="OmpA-like" evidence="6">
    <location>
        <begin position="245"/>
        <end position="367"/>
    </location>
</feature>
<dbReference type="PANTHER" id="PTHR30329">
    <property type="entry name" value="STATOR ELEMENT OF FLAGELLAR MOTOR COMPLEX"/>
    <property type="match status" value="1"/>
</dbReference>
<evidence type="ECO:0000313" key="7">
    <source>
        <dbReference type="EMBL" id="AVI52119.1"/>
    </source>
</evidence>
<evidence type="ECO:0000259" key="6">
    <source>
        <dbReference type="PROSITE" id="PS51123"/>
    </source>
</evidence>
<evidence type="ECO:0000256" key="1">
    <source>
        <dbReference type="ARBA" id="ARBA00004442"/>
    </source>
</evidence>
<dbReference type="RefSeq" id="WP_105217359.1">
    <property type="nucleotide sequence ID" value="NZ_CP027062.1"/>
</dbReference>
<dbReference type="OrthoDB" id="9782229at2"/>
<keyword evidence="8" id="KW-1185">Reference proteome</keyword>
<dbReference type="AlphaFoldDB" id="A0A2S0HZN3"/>